<name>A0A953J6G5_9BACT</name>
<accession>A0A953J6G5</accession>
<dbReference type="PANTHER" id="PTHR35585:SF1">
    <property type="entry name" value="HHE DOMAIN PROTEIN (AFU_ORTHOLOGUE AFUA_4G00730)"/>
    <property type="match status" value="1"/>
</dbReference>
<dbReference type="AlphaFoldDB" id="A0A953J6G5"/>
<evidence type="ECO:0000313" key="3">
    <source>
        <dbReference type="Proteomes" id="UP000705867"/>
    </source>
</evidence>
<dbReference type="PANTHER" id="PTHR35585">
    <property type="entry name" value="HHE DOMAIN PROTEIN (AFU_ORTHOLOGUE AFUA_4G00730)"/>
    <property type="match status" value="1"/>
</dbReference>
<dbReference type="Proteomes" id="UP000705867">
    <property type="component" value="Unassembled WGS sequence"/>
</dbReference>
<reference evidence="2" key="2">
    <citation type="submission" date="2021-08" db="EMBL/GenBank/DDBJ databases">
        <authorList>
            <person name="Dalcin Martins P."/>
        </authorList>
    </citation>
    <scope>NUCLEOTIDE SEQUENCE</scope>
    <source>
        <strain evidence="2">MAG_39</strain>
    </source>
</reference>
<evidence type="ECO:0000313" key="2">
    <source>
        <dbReference type="EMBL" id="MBZ0156548.1"/>
    </source>
</evidence>
<dbReference type="Gene3D" id="1.20.120.520">
    <property type="entry name" value="nmb1532 protein domain like"/>
    <property type="match status" value="1"/>
</dbReference>
<proteinExistence type="predicted"/>
<dbReference type="CDD" id="cd12108">
    <property type="entry name" value="Hr-like"/>
    <property type="match status" value="1"/>
</dbReference>
<feature type="domain" description="Hemerythrin-like" evidence="1">
    <location>
        <begin position="3"/>
        <end position="120"/>
    </location>
</feature>
<evidence type="ECO:0000259" key="1">
    <source>
        <dbReference type="Pfam" id="PF01814"/>
    </source>
</evidence>
<gene>
    <name evidence="2" type="ORF">K8I29_10130</name>
</gene>
<reference evidence="2" key="1">
    <citation type="journal article" date="2021" name="bioRxiv">
        <title>Unraveling nitrogen, sulfur and carbon metabolic pathways and microbial community transcriptional responses to substrate deprivation and toxicity stresses in a bioreactor mimicking anoxic brackish coastal sediment conditions.</title>
        <authorList>
            <person name="Martins P.D."/>
            <person name="Echeveste M.J."/>
            <person name="Arshad A."/>
            <person name="Kurth J."/>
            <person name="Ouboter H."/>
            <person name="Jetten M.S.M."/>
            <person name="Welte C.U."/>
        </authorList>
    </citation>
    <scope>NUCLEOTIDE SEQUENCE</scope>
    <source>
        <strain evidence="2">MAG_39</strain>
    </source>
</reference>
<dbReference type="InterPro" id="IPR012312">
    <property type="entry name" value="Hemerythrin-like"/>
</dbReference>
<sequence>MDILDFLRQDHEAVLSLFDKLDQMRGEKSKDGDKDRVFEELKEALDLHTAGEEDIFYPPFREDDDLRPMILKAIEEHHVAKLLLEELSGMQKDEYWDAKLSVLKESVEQHVEDEEEDVFANAQEMFSEKQRAEMGTRVAEMKKVQPAGKK</sequence>
<organism evidence="2 3">
    <name type="scientific">Candidatus Nitrobium versatile</name>
    <dbReference type="NCBI Taxonomy" id="2884831"/>
    <lineage>
        <taxon>Bacteria</taxon>
        <taxon>Pseudomonadati</taxon>
        <taxon>Nitrospirota</taxon>
        <taxon>Nitrospiria</taxon>
        <taxon>Nitrospirales</taxon>
        <taxon>Nitrospiraceae</taxon>
        <taxon>Candidatus Nitrobium</taxon>
    </lineage>
</organism>
<dbReference type="EMBL" id="JAIOIV010000078">
    <property type="protein sequence ID" value="MBZ0156548.1"/>
    <property type="molecule type" value="Genomic_DNA"/>
</dbReference>
<dbReference type="Pfam" id="PF01814">
    <property type="entry name" value="Hemerythrin"/>
    <property type="match status" value="1"/>
</dbReference>
<comment type="caution">
    <text evidence="2">The sequence shown here is derived from an EMBL/GenBank/DDBJ whole genome shotgun (WGS) entry which is preliminary data.</text>
</comment>
<protein>
    <submittedName>
        <fullName evidence="2">Hemerythrin domain-containing protein</fullName>
    </submittedName>
</protein>